<evidence type="ECO:0000256" key="12">
    <source>
        <dbReference type="SAM" id="MobiDB-lite"/>
    </source>
</evidence>
<keyword evidence="15" id="KW-1185">Reference proteome</keyword>
<dbReference type="PANTHER" id="PTHR12189">
    <property type="entry name" value="MRNA GUANINE-7- METHYLTRANSFERASE"/>
    <property type="match status" value="1"/>
</dbReference>
<comment type="function">
    <text evidence="1">Responsible for methylating the 5'-cap structure of mRNAs.</text>
</comment>
<dbReference type="Pfam" id="PF03291">
    <property type="entry name" value="mRNA_G-N7_MeTrfase"/>
    <property type="match status" value="1"/>
</dbReference>
<evidence type="ECO:0000256" key="3">
    <source>
        <dbReference type="ARBA" id="ARBA00022603"/>
    </source>
</evidence>
<accession>A0A2N5VJX1</accession>
<dbReference type="Proteomes" id="UP000235388">
    <property type="component" value="Unassembled WGS sequence"/>
</dbReference>
<dbReference type="CDD" id="cd02440">
    <property type="entry name" value="AdoMet_MTases"/>
    <property type="match status" value="1"/>
</dbReference>
<reference evidence="14 15" key="1">
    <citation type="submission" date="2017-11" db="EMBL/GenBank/DDBJ databases">
        <title>De novo assembly and phasing of dikaryotic genomes from two isolates of Puccinia coronata f. sp. avenae, the causal agent of oat crown rust.</title>
        <authorList>
            <person name="Miller M.E."/>
            <person name="Zhang Y."/>
            <person name="Omidvar V."/>
            <person name="Sperschneider J."/>
            <person name="Schwessinger B."/>
            <person name="Raley C."/>
            <person name="Palmer J.M."/>
            <person name="Garnica D."/>
            <person name="Upadhyaya N."/>
            <person name="Rathjen J."/>
            <person name="Taylor J.M."/>
            <person name="Park R.F."/>
            <person name="Dodds P.N."/>
            <person name="Hirsch C.D."/>
            <person name="Kianian S.F."/>
            <person name="Figueroa M."/>
        </authorList>
    </citation>
    <scope>NUCLEOTIDE SEQUENCE [LARGE SCALE GENOMIC DNA]</scope>
    <source>
        <strain evidence="14">12NC29</strain>
    </source>
</reference>
<dbReference type="GO" id="GO:0003723">
    <property type="term" value="F:RNA binding"/>
    <property type="evidence" value="ECO:0007669"/>
    <property type="project" value="UniProtKB-KW"/>
</dbReference>
<feature type="region of interest" description="Disordered" evidence="12">
    <location>
        <begin position="84"/>
        <end position="206"/>
    </location>
</feature>
<evidence type="ECO:0000256" key="9">
    <source>
        <dbReference type="ARBA" id="ARBA00033387"/>
    </source>
</evidence>
<dbReference type="Gene3D" id="3.40.50.150">
    <property type="entry name" value="Vaccinia Virus protein VP39"/>
    <property type="match status" value="1"/>
</dbReference>
<dbReference type="OrthoDB" id="10248867at2759"/>
<keyword evidence="7" id="KW-0506">mRNA capping</keyword>
<comment type="catalytic activity">
    <reaction evidence="10">
        <text>a 5'-end (5'-triphosphoguanosine)-ribonucleoside in mRNA + S-adenosyl-L-methionine = a 5'-end (N(7)-methyl 5'-triphosphoguanosine)-ribonucleoside in mRNA + S-adenosyl-L-homocysteine</text>
        <dbReference type="Rhea" id="RHEA:67008"/>
        <dbReference type="Rhea" id="RHEA-COMP:17166"/>
        <dbReference type="Rhea" id="RHEA-COMP:17167"/>
        <dbReference type="ChEBI" id="CHEBI:57856"/>
        <dbReference type="ChEBI" id="CHEBI:59789"/>
        <dbReference type="ChEBI" id="CHEBI:156461"/>
        <dbReference type="ChEBI" id="CHEBI:167617"/>
        <dbReference type="EC" id="2.1.1.56"/>
    </reaction>
</comment>
<evidence type="ECO:0000256" key="4">
    <source>
        <dbReference type="ARBA" id="ARBA00022679"/>
    </source>
</evidence>
<evidence type="ECO:0000256" key="2">
    <source>
        <dbReference type="ARBA" id="ARBA00011926"/>
    </source>
</evidence>
<evidence type="ECO:0000256" key="1">
    <source>
        <dbReference type="ARBA" id="ARBA00003378"/>
    </source>
</evidence>
<dbReference type="EMBL" id="PGCJ01000091">
    <property type="protein sequence ID" value="PLW50226.1"/>
    <property type="molecule type" value="Genomic_DNA"/>
</dbReference>
<keyword evidence="4" id="KW-0808">Transferase</keyword>
<evidence type="ECO:0000313" key="14">
    <source>
        <dbReference type="EMBL" id="PLW50226.1"/>
    </source>
</evidence>
<gene>
    <name evidence="14" type="ORF">PCANC_12762</name>
</gene>
<keyword evidence="6" id="KW-0694">RNA-binding</keyword>
<keyword evidence="3" id="KW-0489">Methyltransferase</keyword>
<organism evidence="14 15">
    <name type="scientific">Puccinia coronata f. sp. avenae</name>
    <dbReference type="NCBI Taxonomy" id="200324"/>
    <lineage>
        <taxon>Eukaryota</taxon>
        <taxon>Fungi</taxon>
        <taxon>Dikarya</taxon>
        <taxon>Basidiomycota</taxon>
        <taxon>Pucciniomycotina</taxon>
        <taxon>Pucciniomycetes</taxon>
        <taxon>Pucciniales</taxon>
        <taxon>Pucciniaceae</taxon>
        <taxon>Puccinia</taxon>
    </lineage>
</organism>
<evidence type="ECO:0000256" key="8">
    <source>
        <dbReference type="ARBA" id="ARBA00032772"/>
    </source>
</evidence>
<dbReference type="PROSITE" id="PS51562">
    <property type="entry name" value="RNA_CAP0_MT"/>
    <property type="match status" value="1"/>
</dbReference>
<proteinExistence type="predicted"/>
<dbReference type="GO" id="GO:0004482">
    <property type="term" value="F:mRNA 5'-cap (guanine-N7-)-methyltransferase activity"/>
    <property type="evidence" value="ECO:0007669"/>
    <property type="project" value="UniProtKB-EC"/>
</dbReference>
<evidence type="ECO:0000256" key="5">
    <source>
        <dbReference type="ARBA" id="ARBA00022691"/>
    </source>
</evidence>
<evidence type="ECO:0000313" key="15">
    <source>
        <dbReference type="Proteomes" id="UP000235388"/>
    </source>
</evidence>
<feature type="compositionally biased region" description="Basic and acidic residues" evidence="12">
    <location>
        <begin position="91"/>
        <end position="105"/>
    </location>
</feature>
<protein>
    <recommendedName>
        <fullName evidence="11">mRNA cap guanine-N(7) methyltransferase</fullName>
        <ecNumber evidence="2">2.1.1.56</ecNumber>
    </recommendedName>
    <alternativeName>
        <fullName evidence="8">mRNA (guanine-N(7))-methyltransferase</fullName>
    </alternativeName>
    <alternativeName>
        <fullName evidence="9">mRNA cap methyltransferase</fullName>
    </alternativeName>
</protein>
<keyword evidence="5" id="KW-0949">S-adenosyl-L-methionine</keyword>
<evidence type="ECO:0000259" key="13">
    <source>
        <dbReference type="PROSITE" id="PS51562"/>
    </source>
</evidence>
<dbReference type="InterPro" id="IPR004971">
    <property type="entry name" value="mRNA_G-N7_MeTrfase_dom"/>
</dbReference>
<feature type="compositionally biased region" description="Polar residues" evidence="12">
    <location>
        <begin position="144"/>
        <end position="153"/>
    </location>
</feature>
<name>A0A2N5VJX1_9BASI</name>
<dbReference type="SUPFAM" id="SSF53335">
    <property type="entry name" value="S-adenosyl-L-methionine-dependent methyltransferases"/>
    <property type="match status" value="1"/>
</dbReference>
<dbReference type="AlphaFoldDB" id="A0A2N5VJX1"/>
<feature type="domain" description="MRNA cap 0 methyltransferase" evidence="13">
    <location>
        <begin position="230"/>
        <end position="536"/>
    </location>
</feature>
<evidence type="ECO:0000256" key="10">
    <source>
        <dbReference type="ARBA" id="ARBA00044712"/>
    </source>
</evidence>
<comment type="caution">
    <text evidence="14">The sequence shown here is derived from an EMBL/GenBank/DDBJ whole genome shotgun (WGS) entry which is preliminary data.</text>
</comment>
<dbReference type="GO" id="GO:0005634">
    <property type="term" value="C:nucleus"/>
    <property type="evidence" value="ECO:0007669"/>
    <property type="project" value="TreeGrafter"/>
</dbReference>
<dbReference type="EC" id="2.1.1.56" evidence="2"/>
<dbReference type="InterPro" id="IPR039753">
    <property type="entry name" value="RG7MT1"/>
</dbReference>
<evidence type="ECO:0000256" key="6">
    <source>
        <dbReference type="ARBA" id="ARBA00022884"/>
    </source>
</evidence>
<dbReference type="PANTHER" id="PTHR12189:SF2">
    <property type="entry name" value="MRNA CAP GUANINE-N7 METHYLTRANSFERASE"/>
    <property type="match status" value="1"/>
</dbReference>
<evidence type="ECO:0000256" key="7">
    <source>
        <dbReference type="ARBA" id="ARBA00023042"/>
    </source>
</evidence>
<keyword evidence="7" id="KW-0507">mRNA processing</keyword>
<dbReference type="STRING" id="200324.A0A2N5VJX1"/>
<sequence length="564" mass="63339">MGCDSSGPSATPNYTLPPPRRWRIFRCTLSRCTARICRMDGRIAYHPIRVCPHASLFLPLSEQELKVYHTESLNTLRVYSHPESNLLGNRHPRDPHLHLNSEDSARPPSPHPTSDAGSPVGYSTPSPLAIPLPASHHPHEPHLPQQSSSTNKRPIQATEDKSEDLSAASPNMPYPTDRQGLTGDPNKRTRHNPSLHHSADADAQDSSISDTVAQHYNMRPNLTKGARTGSPIFGLRKFNNWIKSVTIGKFASVESSFMAPLLGYNQRQQHFHSSHPQSKGTKILDLGCGKGGDLAKWQNAGVREFYGFDIAKISIEQANSRYEENCNQRFYAKFVALDCFSLPIDSVLSPEELREPFHAVSLQFCMHYAFESEVKARTMLENVSKHLVTGGVMIGTIPNPDLLIDKWERCSPESQDDTPSFGNPVYSISFPYRLTSRDQLDQIYGNRYSFYLQDAVEDVPEYLVLWEPFVRLAQEYGLKLVYKKAFHEIFQIEKATPVYRNLLYRMRVINPDGSLSIPSDQWDASEATEVTSVAQTDFMSAGPTDTLEQRHNVSVGAADVTSVW</sequence>
<evidence type="ECO:0000256" key="11">
    <source>
        <dbReference type="ARBA" id="ARBA00049739"/>
    </source>
</evidence>
<dbReference type="InterPro" id="IPR029063">
    <property type="entry name" value="SAM-dependent_MTases_sf"/>
</dbReference>